<evidence type="ECO:0000256" key="8">
    <source>
        <dbReference type="ARBA" id="ARBA00022823"/>
    </source>
</evidence>
<dbReference type="PANTHER" id="PTHR43416:SF5">
    <property type="entry name" value="DIHYDROLIPOYLLYSINE-RESIDUE SUCCINYLTRANSFERASE COMPONENT OF 2-OXOGLUTARATE DEHYDROGENASE COMPLEX, MITOCHONDRIAL"/>
    <property type="match status" value="1"/>
</dbReference>
<keyword evidence="8 11" id="KW-0450">Lipoyl</keyword>
<dbReference type="InterPro" id="IPR004167">
    <property type="entry name" value="PSBD"/>
</dbReference>
<accession>E0XZ72</accession>
<dbReference type="CDD" id="cd06849">
    <property type="entry name" value="lipoyl_domain"/>
    <property type="match status" value="1"/>
</dbReference>
<dbReference type="InterPro" id="IPR023213">
    <property type="entry name" value="CAT-like_dom_sf"/>
</dbReference>
<dbReference type="Gene3D" id="4.10.320.10">
    <property type="entry name" value="E3-binding domain"/>
    <property type="match status" value="1"/>
</dbReference>
<feature type="domain" description="Lipoyl-binding" evidence="12">
    <location>
        <begin position="2"/>
        <end position="77"/>
    </location>
</feature>
<evidence type="ECO:0000256" key="1">
    <source>
        <dbReference type="ARBA" id="ARBA00004052"/>
    </source>
</evidence>
<feature type="domain" description="Peripheral subunit-binding (PSBD)" evidence="13">
    <location>
        <begin position="156"/>
        <end position="193"/>
    </location>
</feature>
<dbReference type="PANTHER" id="PTHR43416">
    <property type="entry name" value="DIHYDROLIPOYLLYSINE-RESIDUE SUCCINYLTRANSFERASE COMPONENT OF 2-OXOGLUTARATE DEHYDROGENASE COMPLEX, MITOCHONDRIAL-RELATED"/>
    <property type="match status" value="1"/>
</dbReference>
<evidence type="ECO:0000256" key="4">
    <source>
        <dbReference type="ARBA" id="ARBA00012945"/>
    </source>
</evidence>
<dbReference type="FunFam" id="3.30.559.10:FF:000007">
    <property type="entry name" value="Dihydrolipoamide acetyltransferase component of pyruvate dehydrogenase complex"/>
    <property type="match status" value="1"/>
</dbReference>
<keyword evidence="6 11" id="KW-0816">Tricarboxylic acid cycle</keyword>
<dbReference type="Pfam" id="PF02817">
    <property type="entry name" value="E3_binding"/>
    <property type="match status" value="1"/>
</dbReference>
<comment type="catalytic activity">
    <reaction evidence="10 11">
        <text>N(6)-[(R)-dihydrolipoyl]-L-lysyl-[protein] + succinyl-CoA = N(6)-[(R)-S(8)-succinyldihydrolipoyl]-L-lysyl-[protein] + CoA</text>
        <dbReference type="Rhea" id="RHEA:15213"/>
        <dbReference type="Rhea" id="RHEA-COMP:10475"/>
        <dbReference type="Rhea" id="RHEA-COMP:20092"/>
        <dbReference type="ChEBI" id="CHEBI:57287"/>
        <dbReference type="ChEBI" id="CHEBI:57292"/>
        <dbReference type="ChEBI" id="CHEBI:83100"/>
        <dbReference type="ChEBI" id="CHEBI:83120"/>
        <dbReference type="EC" id="2.3.1.61"/>
    </reaction>
</comment>
<dbReference type="PROSITE" id="PS50968">
    <property type="entry name" value="BIOTINYL_LIPOYL"/>
    <property type="match status" value="1"/>
</dbReference>
<evidence type="ECO:0000256" key="7">
    <source>
        <dbReference type="ARBA" id="ARBA00022679"/>
    </source>
</evidence>
<evidence type="ECO:0000256" key="2">
    <source>
        <dbReference type="ARBA" id="ARBA00005145"/>
    </source>
</evidence>
<sequence length="438" mass="48973">MSEKILVPVLGESITEATVAKWLKNKGDSIKIDEAIVELETDKVNLEVPSAVNGILTEINAKDGDVVKVGSVLGSINETESVAKEIKKIIPKKQENNIVNLDADKKKQSPKIFNEEDNSTDSNEELLTLTNEAEPLILTNEIKKEKDSSVKNIKEKFSPAVRKMVAENDIDIEKVQGSGKDGRILKGDLIDIMGVSPKPSERKIKYGQEERIKMTRLRQTIAKRLKQAQENAAMLTTFNEVDMTNIIEMRKENQEDFQKRYGIKLGFMSFFVKACVVGLKNFPAINAEIENNEIIYKNYYNISFAVSTEKGLVVPVLRNADELSFADIEKNIISVSEKARNGKLTIEDLQGGTFTISNGGVYGSMLSTPILNPPQSGVLGMHNIIERPVVIDSQIKIRSIMYLALSYDHRIIDGKDAVSFLKNVKENLEDPRRLFLDI</sequence>
<comment type="similarity">
    <text evidence="3 11">Belongs to the 2-oxoacid dehydrogenase family.</text>
</comment>
<dbReference type="InterPro" id="IPR003016">
    <property type="entry name" value="2-oxoA_DH_lipoyl-BS"/>
</dbReference>
<evidence type="ECO:0000256" key="3">
    <source>
        <dbReference type="ARBA" id="ARBA00007317"/>
    </source>
</evidence>
<dbReference type="EC" id="2.3.1.61" evidence="4 11"/>
<evidence type="ECO:0000256" key="5">
    <source>
        <dbReference type="ARBA" id="ARBA00019511"/>
    </source>
</evidence>
<reference evidence="14" key="1">
    <citation type="journal article" date="2011" name="Environ. Microbiol.">
        <title>Time-series analyses of Monterey Bay coastal microbial picoplankton using a 'genome proxy' microarray.</title>
        <authorList>
            <person name="Rich V.I."/>
            <person name="Pham V.D."/>
            <person name="Eppley J."/>
            <person name="Shi Y."/>
            <person name="DeLong E.F."/>
        </authorList>
    </citation>
    <scope>NUCLEOTIDE SEQUENCE</scope>
</reference>
<dbReference type="Gene3D" id="2.40.50.100">
    <property type="match status" value="1"/>
</dbReference>
<evidence type="ECO:0000259" key="12">
    <source>
        <dbReference type="PROSITE" id="PS50968"/>
    </source>
</evidence>
<evidence type="ECO:0000256" key="10">
    <source>
        <dbReference type="ARBA" id="ARBA00052761"/>
    </source>
</evidence>
<dbReference type="AlphaFoldDB" id="E0XZ72"/>
<evidence type="ECO:0000259" key="13">
    <source>
        <dbReference type="PROSITE" id="PS51826"/>
    </source>
</evidence>
<evidence type="ECO:0000256" key="9">
    <source>
        <dbReference type="ARBA" id="ARBA00023315"/>
    </source>
</evidence>
<evidence type="ECO:0000256" key="6">
    <source>
        <dbReference type="ARBA" id="ARBA00022532"/>
    </source>
</evidence>
<comment type="pathway">
    <text evidence="2 11">Amino-acid degradation; L-lysine degradation via saccharopine pathway; glutaryl-CoA from L-lysine: step 6/6.</text>
</comment>
<dbReference type="EMBL" id="GU474931">
    <property type="protein sequence ID" value="ADI19713.1"/>
    <property type="molecule type" value="Genomic_DNA"/>
</dbReference>
<keyword evidence="7 11" id="KW-0808">Transferase</keyword>
<dbReference type="InterPro" id="IPR000089">
    <property type="entry name" value="Biotin_lipoyl"/>
</dbReference>
<organism evidence="14">
    <name type="scientific">uncultured bacterium EB000_36F02</name>
    <dbReference type="NCBI Taxonomy" id="710810"/>
    <lineage>
        <taxon>Bacteria</taxon>
        <taxon>environmental samples</taxon>
    </lineage>
</organism>
<dbReference type="NCBIfam" id="NF004309">
    <property type="entry name" value="PRK05704.1"/>
    <property type="match status" value="1"/>
</dbReference>
<dbReference type="InterPro" id="IPR006255">
    <property type="entry name" value="SucB"/>
</dbReference>
<dbReference type="SUPFAM" id="SSF52777">
    <property type="entry name" value="CoA-dependent acyltransferases"/>
    <property type="match status" value="1"/>
</dbReference>
<dbReference type="InterPro" id="IPR050537">
    <property type="entry name" value="2-oxoacid_dehydrogenase"/>
</dbReference>
<dbReference type="Gene3D" id="3.30.559.10">
    <property type="entry name" value="Chloramphenicol acetyltransferase-like domain"/>
    <property type="match status" value="1"/>
</dbReference>
<dbReference type="PROSITE" id="PS51826">
    <property type="entry name" value="PSBD"/>
    <property type="match status" value="1"/>
</dbReference>
<dbReference type="GO" id="GO:0006099">
    <property type="term" value="P:tricarboxylic acid cycle"/>
    <property type="evidence" value="ECO:0007669"/>
    <property type="project" value="UniProtKB-UniRule"/>
</dbReference>
<dbReference type="GO" id="GO:0033512">
    <property type="term" value="P:L-lysine catabolic process to acetyl-CoA via saccharopine"/>
    <property type="evidence" value="ECO:0007669"/>
    <property type="project" value="UniProtKB-UniRule"/>
</dbReference>
<dbReference type="UniPathway" id="UPA00868">
    <property type="reaction ID" value="UER00840"/>
</dbReference>
<dbReference type="GO" id="GO:0004149">
    <property type="term" value="F:dihydrolipoyllysine-residue succinyltransferase activity"/>
    <property type="evidence" value="ECO:0007669"/>
    <property type="project" value="UniProtKB-UniRule"/>
</dbReference>
<dbReference type="InterPro" id="IPR001078">
    <property type="entry name" value="2-oxoacid_DH_actylTfrase"/>
</dbReference>
<comment type="cofactor">
    <cofactor evidence="11">
        <name>(R)-lipoate</name>
        <dbReference type="ChEBI" id="CHEBI:83088"/>
    </cofactor>
    <text evidence="11">Binds 1 lipoyl cofactor covalently.</text>
</comment>
<evidence type="ECO:0000256" key="11">
    <source>
        <dbReference type="RuleBase" id="RU361138"/>
    </source>
</evidence>
<dbReference type="PROSITE" id="PS00189">
    <property type="entry name" value="LIPOYL"/>
    <property type="match status" value="1"/>
</dbReference>
<dbReference type="InterPro" id="IPR011053">
    <property type="entry name" value="Single_hybrid_motif"/>
</dbReference>
<dbReference type="GO" id="GO:0005829">
    <property type="term" value="C:cytosol"/>
    <property type="evidence" value="ECO:0007669"/>
    <property type="project" value="TreeGrafter"/>
</dbReference>
<comment type="function">
    <text evidence="1 11">E2 component of the 2-oxoglutarate dehydrogenase (OGDH) complex which catalyzes the second step in the conversion of 2-oxoglutarate to succinyl-CoA and CO(2).</text>
</comment>
<name>E0XZ72_9BACT</name>
<proteinExistence type="inferred from homology"/>
<keyword evidence="9 11" id="KW-0012">Acyltransferase</keyword>
<dbReference type="Pfam" id="PF00364">
    <property type="entry name" value="Biotin_lipoyl"/>
    <property type="match status" value="1"/>
</dbReference>
<dbReference type="GO" id="GO:0045252">
    <property type="term" value="C:oxoglutarate dehydrogenase complex"/>
    <property type="evidence" value="ECO:0007669"/>
    <property type="project" value="UniProtKB-UniRule"/>
</dbReference>
<dbReference type="Pfam" id="PF00198">
    <property type="entry name" value="2-oxoacid_dh"/>
    <property type="match status" value="1"/>
</dbReference>
<protein>
    <recommendedName>
        <fullName evidence="5 11">Dihydrolipoyllysine-residue succinyltransferase component of 2-oxoglutarate dehydrogenase complex</fullName>
        <ecNumber evidence="4 11">2.3.1.61</ecNumber>
    </recommendedName>
    <alternativeName>
        <fullName evidence="11">2-oxoglutarate dehydrogenase complex component E2</fullName>
    </alternativeName>
</protein>
<dbReference type="InterPro" id="IPR036625">
    <property type="entry name" value="E3-bd_dom_sf"/>
</dbReference>
<dbReference type="SUPFAM" id="SSF47005">
    <property type="entry name" value="Peripheral subunit-binding domain of 2-oxo acid dehydrogenase complex"/>
    <property type="match status" value="1"/>
</dbReference>
<dbReference type="NCBIfam" id="TIGR01347">
    <property type="entry name" value="sucB"/>
    <property type="match status" value="1"/>
</dbReference>
<dbReference type="SUPFAM" id="SSF51230">
    <property type="entry name" value="Single hybrid motif"/>
    <property type="match status" value="1"/>
</dbReference>
<evidence type="ECO:0000313" key="14">
    <source>
        <dbReference type="EMBL" id="ADI19713.1"/>
    </source>
</evidence>